<dbReference type="RefSeq" id="WP_263037136.1">
    <property type="nucleotide sequence ID" value="NZ_JAOTPL010000003.1"/>
</dbReference>
<evidence type="ECO:0000259" key="3">
    <source>
        <dbReference type="Pfam" id="PF00326"/>
    </source>
</evidence>
<sequence length="958" mass="110094">MLRIKKFIFISVLLFPLFSAAQKKPLDHSVYDGWQSARFLQLSDNGKYLAYMICPQEGDSLMVLKHKNGNGLAEIPRGYAGKFTKEGNYFVCKIKPFYKAIRQAKIDKKKSDEMPKDSLAIVNLLNGKIEKIADVKSFRLPEKAGPWLAYTVDISEKKKEKIPKKDSVVAITTLQRNIDSLQQIVKLAQAKGLNTVPVKKDTPQSKADTLNKNQLIVKNLLKNIVLKYNNAEDCQFSAKGNYVAISLKDAIDTTKKKAVAVVNLHTLKTDTILRSLNDVRSMIFDEKEHQLAFIAEKDSSEKSLLKFYDLYYYTPKNNVAQKIATRHSKGMKQGWGISENSRLKFSKKGDLLFFGTNYILPLKDTALPEFERVNVDIWSHKDYALQTMQLSNLKDDLKRSFQAVWNVMNDNLYQLEDSTYSKVDITEEGDGKYFYLISTNAYTPALQWAGYLAKDIYVVNSLIGDKKLIIKNFEGNTYDSYTGKYLLLYDANAKKYSIYNAEKNDLKTVDIPYPVYDEDNDMPMNPDNHGIAGWTRDDAFVLIYDRYDTWKVDVATGKSSLLFPSGRAGKISSRYIKVDDDEKFIDLQSPLYFSRFSEETKQNLYAELAISGKRTVWRNITEFQPVKYRSLTKAKDARVFLYTKENYIQSPDVYVHAGKEIKLSSINPQQVNYNWGTAELFKWTAYTGKLTEGIVYKPEDFDASKKYPMIVYFYERNNETLYDYIAPAPTPSRLNISFFVSRGYIVFVPDIWYKTGYPGQSAYDYIVSGTRALTALGYVDSTRLGLQGQSWGGYQTAHLITRTNLYKAAWAGAPVVNMFSAYGGIRWQTGMNRQFQYEKTQSRIGATIWEKPELYKENSPLFYVPAINTPLVIMHNDNDGAVPWYQGIEMFTAMRRLDKPVWLLNYNDEEHNLMQRKNRKDISVREQQFFDWLLKDAPPAPWLRDGVPAIMKGRTWGL</sequence>
<feature type="signal peptide" evidence="2">
    <location>
        <begin position="1"/>
        <end position="21"/>
    </location>
</feature>
<dbReference type="AlphaFoldDB" id="A0AAE3IL33"/>
<dbReference type="InterPro" id="IPR001375">
    <property type="entry name" value="Peptidase_S9_cat"/>
</dbReference>
<proteinExistence type="predicted"/>
<evidence type="ECO:0000313" key="5">
    <source>
        <dbReference type="Proteomes" id="UP001209317"/>
    </source>
</evidence>
<evidence type="ECO:0000256" key="1">
    <source>
        <dbReference type="ARBA" id="ARBA00022801"/>
    </source>
</evidence>
<dbReference type="SUPFAM" id="SSF53474">
    <property type="entry name" value="alpha/beta-Hydrolases"/>
    <property type="match status" value="1"/>
</dbReference>
<keyword evidence="1" id="KW-0378">Hydrolase</keyword>
<feature type="domain" description="Peptidase S9 prolyl oligopeptidase catalytic" evidence="3">
    <location>
        <begin position="734"/>
        <end position="935"/>
    </location>
</feature>
<dbReference type="PANTHER" id="PTHR42776">
    <property type="entry name" value="SERINE PEPTIDASE S9 FAMILY MEMBER"/>
    <property type="match status" value="1"/>
</dbReference>
<dbReference type="PANTHER" id="PTHR42776:SF27">
    <property type="entry name" value="DIPEPTIDYL PEPTIDASE FAMILY MEMBER 6"/>
    <property type="match status" value="1"/>
</dbReference>
<dbReference type="GO" id="GO:0006508">
    <property type="term" value="P:proteolysis"/>
    <property type="evidence" value="ECO:0007669"/>
    <property type="project" value="InterPro"/>
</dbReference>
<organism evidence="4 5">
    <name type="scientific">Haoranjiania flava</name>
    <dbReference type="NCBI Taxonomy" id="1856322"/>
    <lineage>
        <taxon>Bacteria</taxon>
        <taxon>Pseudomonadati</taxon>
        <taxon>Bacteroidota</taxon>
        <taxon>Chitinophagia</taxon>
        <taxon>Chitinophagales</taxon>
        <taxon>Chitinophagaceae</taxon>
        <taxon>Haoranjiania</taxon>
    </lineage>
</organism>
<evidence type="ECO:0000313" key="4">
    <source>
        <dbReference type="EMBL" id="MCU7693649.1"/>
    </source>
</evidence>
<name>A0AAE3IL33_9BACT</name>
<evidence type="ECO:0000256" key="2">
    <source>
        <dbReference type="SAM" id="SignalP"/>
    </source>
</evidence>
<dbReference type="SUPFAM" id="SSF82171">
    <property type="entry name" value="DPP6 N-terminal domain-like"/>
    <property type="match status" value="1"/>
</dbReference>
<dbReference type="GO" id="GO:0004252">
    <property type="term" value="F:serine-type endopeptidase activity"/>
    <property type="evidence" value="ECO:0007669"/>
    <property type="project" value="TreeGrafter"/>
</dbReference>
<keyword evidence="2" id="KW-0732">Signal</keyword>
<dbReference type="InterPro" id="IPR029058">
    <property type="entry name" value="AB_hydrolase_fold"/>
</dbReference>
<dbReference type="EMBL" id="JAOTPL010000003">
    <property type="protein sequence ID" value="MCU7693649.1"/>
    <property type="molecule type" value="Genomic_DNA"/>
</dbReference>
<keyword evidence="5" id="KW-1185">Reference proteome</keyword>
<dbReference type="Gene3D" id="3.40.50.1820">
    <property type="entry name" value="alpha/beta hydrolase"/>
    <property type="match status" value="1"/>
</dbReference>
<dbReference type="Pfam" id="PF00326">
    <property type="entry name" value="Peptidase_S9"/>
    <property type="match status" value="1"/>
</dbReference>
<dbReference type="Proteomes" id="UP001209317">
    <property type="component" value="Unassembled WGS sequence"/>
</dbReference>
<protein>
    <submittedName>
        <fullName evidence="4">Prolyl oligopeptidase family serine peptidase</fullName>
    </submittedName>
</protein>
<feature type="chain" id="PRO_5042291790" evidence="2">
    <location>
        <begin position="22"/>
        <end position="958"/>
    </location>
</feature>
<accession>A0AAE3IL33</accession>
<comment type="caution">
    <text evidence="4">The sequence shown here is derived from an EMBL/GenBank/DDBJ whole genome shotgun (WGS) entry which is preliminary data.</text>
</comment>
<gene>
    <name evidence="4" type="ORF">OD355_03860</name>
</gene>
<reference evidence="4" key="1">
    <citation type="submission" date="2022-10" db="EMBL/GenBank/DDBJ databases">
        <authorList>
            <person name="Kim H.S."/>
            <person name="Kim J.-S."/>
            <person name="Suh M.K."/>
            <person name="Eom M.K."/>
            <person name="Lee J.-S."/>
        </authorList>
    </citation>
    <scope>NUCLEOTIDE SEQUENCE</scope>
    <source>
        <strain evidence="4">LIP-5</strain>
    </source>
</reference>